<dbReference type="CDD" id="cd20266">
    <property type="entry name" value="Complex1_LYR_NDUFA6_LYRM6"/>
    <property type="match status" value="1"/>
</dbReference>
<reference evidence="9" key="1">
    <citation type="submission" date="2023-10" db="EMBL/GenBank/DDBJ databases">
        <authorList>
            <person name="Noh H."/>
        </authorList>
    </citation>
    <scope>NUCLEOTIDE SEQUENCE</scope>
    <source>
        <strain evidence="9">DUCC4014</strain>
    </source>
</reference>
<dbReference type="Proteomes" id="UP000827549">
    <property type="component" value="Chromosome 2"/>
</dbReference>
<keyword evidence="7" id="KW-0496">Mitochondrion</keyword>
<evidence type="ECO:0000256" key="2">
    <source>
        <dbReference type="ARBA" id="ARBA00009508"/>
    </source>
</evidence>
<sequence>MSMFPARLARKVTIATTREEARVRVIDAYRAWYRSAPEICALYALNVSPSALRLKFRQDFEKNRNIDDLAVINVLLHKNQQEYQETMNCWKQEPHLLHWFKQYEDPAKPVSFLDKFYSGRDDPKQVASF</sequence>
<dbReference type="EMBL" id="CP086715">
    <property type="protein sequence ID" value="WOO79553.1"/>
    <property type="molecule type" value="Genomic_DNA"/>
</dbReference>
<evidence type="ECO:0000256" key="3">
    <source>
        <dbReference type="ARBA" id="ARBA00022448"/>
    </source>
</evidence>
<keyword evidence="10" id="KW-1185">Reference proteome</keyword>
<evidence type="ECO:0000256" key="6">
    <source>
        <dbReference type="ARBA" id="ARBA00022982"/>
    </source>
</evidence>
<dbReference type="GO" id="GO:0005743">
    <property type="term" value="C:mitochondrial inner membrane"/>
    <property type="evidence" value="ECO:0007669"/>
    <property type="project" value="UniProtKB-SubCell"/>
</dbReference>
<evidence type="ECO:0000256" key="4">
    <source>
        <dbReference type="ARBA" id="ARBA00022660"/>
    </source>
</evidence>
<evidence type="ECO:0000256" key="5">
    <source>
        <dbReference type="ARBA" id="ARBA00022792"/>
    </source>
</evidence>
<dbReference type="GO" id="GO:0006979">
    <property type="term" value="P:response to oxidative stress"/>
    <property type="evidence" value="ECO:0007669"/>
    <property type="project" value="TreeGrafter"/>
</dbReference>
<keyword evidence="4" id="KW-0679">Respiratory chain</keyword>
<name>A0AAF0Y9N7_9TREE</name>
<dbReference type="PANTHER" id="PTHR12964">
    <property type="entry name" value="NADH-UBIQUINONE OXIDOREDUCTASE B14 SUBUNIT"/>
    <property type="match status" value="1"/>
</dbReference>
<comment type="similarity">
    <text evidence="2">Belongs to the complex I LYR family.</text>
</comment>
<accession>A0AAF0Y9N7</accession>
<evidence type="ECO:0000313" key="9">
    <source>
        <dbReference type="EMBL" id="WOO79553.1"/>
    </source>
</evidence>
<dbReference type="PANTHER" id="PTHR12964:SF0">
    <property type="entry name" value="NADH DEHYDROGENASE [UBIQUINONE] 1 ALPHA SUBCOMPLEX SUBUNIT 6"/>
    <property type="match status" value="1"/>
</dbReference>
<dbReference type="InterPro" id="IPR045299">
    <property type="entry name" value="Complex1_LYR_NDUFA6_LYRM6"/>
</dbReference>
<keyword evidence="6" id="KW-0249">Electron transport</keyword>
<dbReference type="InterPro" id="IPR016488">
    <property type="entry name" value="NADH_Ub_cplx-1_asu_su-6"/>
</dbReference>
<dbReference type="RefSeq" id="XP_062625585.1">
    <property type="nucleotide sequence ID" value="XM_062769601.1"/>
</dbReference>
<dbReference type="AlphaFoldDB" id="A0AAF0Y9N7"/>
<evidence type="ECO:0000256" key="1">
    <source>
        <dbReference type="ARBA" id="ARBA00004443"/>
    </source>
</evidence>
<dbReference type="PIRSF" id="PIRSF006643">
    <property type="entry name" value="NDUA6"/>
    <property type="match status" value="1"/>
</dbReference>
<keyword evidence="5" id="KW-0999">Mitochondrion inner membrane</keyword>
<dbReference type="GeneID" id="87806321"/>
<evidence type="ECO:0000256" key="7">
    <source>
        <dbReference type="ARBA" id="ARBA00023128"/>
    </source>
</evidence>
<keyword evidence="8" id="KW-0472">Membrane</keyword>
<organism evidence="9 10">
    <name type="scientific">Vanrija pseudolonga</name>
    <dbReference type="NCBI Taxonomy" id="143232"/>
    <lineage>
        <taxon>Eukaryota</taxon>
        <taxon>Fungi</taxon>
        <taxon>Dikarya</taxon>
        <taxon>Basidiomycota</taxon>
        <taxon>Agaricomycotina</taxon>
        <taxon>Tremellomycetes</taxon>
        <taxon>Trichosporonales</taxon>
        <taxon>Trichosporonaceae</taxon>
        <taxon>Vanrija</taxon>
    </lineage>
</organism>
<keyword evidence="3" id="KW-0813">Transport</keyword>
<dbReference type="GO" id="GO:0045271">
    <property type="term" value="C:respiratory chain complex I"/>
    <property type="evidence" value="ECO:0007669"/>
    <property type="project" value="InterPro"/>
</dbReference>
<dbReference type="Pfam" id="PF13233">
    <property type="entry name" value="Complex1_LYR_2"/>
    <property type="match status" value="1"/>
</dbReference>
<protein>
    <submittedName>
        <fullName evidence="9">NADH-ubiquinone oxidoreductase 14 subunit</fullName>
    </submittedName>
</protein>
<evidence type="ECO:0000256" key="8">
    <source>
        <dbReference type="ARBA" id="ARBA00023136"/>
    </source>
</evidence>
<proteinExistence type="inferred from homology"/>
<comment type="subcellular location">
    <subcellularLocation>
        <location evidence="1">Mitochondrion inner membrane</location>
        <topology evidence="1">Peripheral membrane protein</topology>
        <orientation evidence="1">Matrix side</orientation>
    </subcellularLocation>
</comment>
<evidence type="ECO:0000313" key="10">
    <source>
        <dbReference type="Proteomes" id="UP000827549"/>
    </source>
</evidence>
<gene>
    <name evidence="9" type="primary">nuo14.8</name>
    <name evidence="9" type="ORF">LOC62_02G003075</name>
</gene>